<evidence type="ECO:0008006" key="4">
    <source>
        <dbReference type="Google" id="ProtNLM"/>
    </source>
</evidence>
<reference evidence="2 3" key="1">
    <citation type="submission" date="2024-03" db="EMBL/GenBank/DDBJ databases">
        <title>Human intestinal bacterial collection.</title>
        <authorList>
            <person name="Pauvert C."/>
            <person name="Hitch T.C.A."/>
            <person name="Clavel T."/>
        </authorList>
    </citation>
    <scope>NUCLEOTIDE SEQUENCE [LARGE SCALE GENOMIC DNA]</scope>
    <source>
        <strain evidence="2 3">CLA-AP-H34</strain>
    </source>
</reference>
<comment type="caution">
    <text evidence="2">The sequence shown here is derived from an EMBL/GenBank/DDBJ whole genome shotgun (WGS) entry which is preliminary data.</text>
</comment>
<feature type="transmembrane region" description="Helical" evidence="1">
    <location>
        <begin position="53"/>
        <end position="70"/>
    </location>
</feature>
<sequence length="141" mass="15305">MKHKLIPPLLKAAWVLEVVVGIAILVATVIQLVLVGNQTFSGLLSGQFDLDGFFTSIMTIVVGIEFLKMLILHTPRAVTDVLLFAIAKQLVVSHPSSMDTLLGVAAVVLIFLVKKFLHTDDDHLSAADRHMAAHAKPSEDE</sequence>
<gene>
    <name evidence="2" type="ORF">WMO45_11450</name>
</gene>
<feature type="transmembrane region" description="Helical" evidence="1">
    <location>
        <begin position="12"/>
        <end position="33"/>
    </location>
</feature>
<proteinExistence type="predicted"/>
<dbReference type="RefSeq" id="WP_349140910.1">
    <property type="nucleotide sequence ID" value="NZ_JBBMFT010000008.1"/>
</dbReference>
<accession>A0ABV1ERC3</accession>
<evidence type="ECO:0000313" key="2">
    <source>
        <dbReference type="EMBL" id="MEQ2457140.1"/>
    </source>
</evidence>
<keyword evidence="1" id="KW-1133">Transmembrane helix</keyword>
<dbReference type="Proteomes" id="UP001440599">
    <property type="component" value="Unassembled WGS sequence"/>
</dbReference>
<organism evidence="2 3">
    <name type="scientific">Flavonifractor hominis</name>
    <dbReference type="NCBI Taxonomy" id="3133178"/>
    <lineage>
        <taxon>Bacteria</taxon>
        <taxon>Bacillati</taxon>
        <taxon>Bacillota</taxon>
        <taxon>Clostridia</taxon>
        <taxon>Eubacteriales</taxon>
        <taxon>Oscillospiraceae</taxon>
        <taxon>Flavonifractor</taxon>
    </lineage>
</organism>
<protein>
    <recommendedName>
        <fullName evidence="4">Transporter</fullName>
    </recommendedName>
</protein>
<dbReference type="EMBL" id="JBBMFT010000008">
    <property type="protein sequence ID" value="MEQ2457140.1"/>
    <property type="molecule type" value="Genomic_DNA"/>
</dbReference>
<keyword evidence="1" id="KW-0472">Membrane</keyword>
<evidence type="ECO:0000256" key="1">
    <source>
        <dbReference type="SAM" id="Phobius"/>
    </source>
</evidence>
<evidence type="ECO:0000313" key="3">
    <source>
        <dbReference type="Proteomes" id="UP001440599"/>
    </source>
</evidence>
<name>A0ABV1ERC3_9FIRM</name>
<keyword evidence="3" id="KW-1185">Reference proteome</keyword>
<feature type="transmembrane region" description="Helical" evidence="1">
    <location>
        <begin position="100"/>
        <end position="117"/>
    </location>
</feature>
<keyword evidence="1" id="KW-0812">Transmembrane</keyword>